<dbReference type="EMBL" id="JAKLMC020000004">
    <property type="protein sequence ID" value="KAK5956692.1"/>
    <property type="molecule type" value="Genomic_DNA"/>
</dbReference>
<feature type="region of interest" description="Disordered" evidence="1">
    <location>
        <begin position="1"/>
        <end position="24"/>
    </location>
</feature>
<feature type="compositionally biased region" description="Low complexity" evidence="1">
    <location>
        <begin position="127"/>
        <end position="146"/>
    </location>
</feature>
<dbReference type="Proteomes" id="UP001316803">
    <property type="component" value="Unassembled WGS sequence"/>
</dbReference>
<dbReference type="CDD" id="cd14688">
    <property type="entry name" value="bZIP_YAP"/>
    <property type="match status" value="1"/>
</dbReference>
<comment type="caution">
    <text evidence="2">The sequence shown here is derived from an EMBL/GenBank/DDBJ whole genome shotgun (WGS) entry which is preliminary data.</text>
</comment>
<name>A0AAN8IR32_9EURO</name>
<feature type="region of interest" description="Disordered" evidence="1">
    <location>
        <begin position="93"/>
        <end position="177"/>
    </location>
</feature>
<organism evidence="2 3">
    <name type="scientific">Knufia fluminis</name>
    <dbReference type="NCBI Taxonomy" id="191047"/>
    <lineage>
        <taxon>Eukaryota</taxon>
        <taxon>Fungi</taxon>
        <taxon>Dikarya</taxon>
        <taxon>Ascomycota</taxon>
        <taxon>Pezizomycotina</taxon>
        <taxon>Eurotiomycetes</taxon>
        <taxon>Chaetothyriomycetidae</taxon>
        <taxon>Chaetothyriales</taxon>
        <taxon>Trichomeriaceae</taxon>
        <taxon>Knufia</taxon>
    </lineage>
</organism>
<dbReference type="GO" id="GO:0003700">
    <property type="term" value="F:DNA-binding transcription factor activity"/>
    <property type="evidence" value="ECO:0007669"/>
    <property type="project" value="InterPro"/>
</dbReference>
<gene>
    <name evidence="2" type="ORF">OHC33_002178</name>
</gene>
<dbReference type="InterPro" id="IPR046347">
    <property type="entry name" value="bZIP_sf"/>
</dbReference>
<dbReference type="PANTHER" id="PTHR42070:SF1">
    <property type="entry name" value="FILAMENT ASSOCIATED PROTEIN, PUTATIVE (AFU_ORTHOLOGUE AFUA_8G06630)-RELATED"/>
    <property type="match status" value="1"/>
</dbReference>
<evidence type="ECO:0000313" key="3">
    <source>
        <dbReference type="Proteomes" id="UP001316803"/>
    </source>
</evidence>
<evidence type="ECO:0000313" key="2">
    <source>
        <dbReference type="EMBL" id="KAK5956692.1"/>
    </source>
</evidence>
<feature type="compositionally biased region" description="Polar residues" evidence="1">
    <location>
        <begin position="152"/>
        <end position="165"/>
    </location>
</feature>
<evidence type="ECO:0008006" key="4">
    <source>
        <dbReference type="Google" id="ProtNLM"/>
    </source>
</evidence>
<dbReference type="SUPFAM" id="SSF57959">
    <property type="entry name" value="Leucine zipper domain"/>
    <property type="match status" value="1"/>
</dbReference>
<keyword evidence="3" id="KW-1185">Reference proteome</keyword>
<accession>A0AAN8IR32</accession>
<sequence length="225" mass="24913">MSSAPPSPGALERQTLRNRANQRNFRSRRQEYVKDLEAQVRAYQEKEILATKQMQVAARAVAAENSLLRELLKSQLGRDDHDIDVLLAHMRGDSSAPRCSHQVEMGSEYTAAETNQSSHQHRSWRPNTTATSTNSNSNIIPESISSHPAPPSTATLPRPLQTSTPAPTPRCPTPKDSISCEEAATIISGLRLQHEDIIREELGCNSARSCEIKNLAVLQMMSETF</sequence>
<evidence type="ECO:0000256" key="1">
    <source>
        <dbReference type="SAM" id="MobiDB-lite"/>
    </source>
</evidence>
<dbReference type="AlphaFoldDB" id="A0AAN8IR32"/>
<protein>
    <recommendedName>
        <fullName evidence="4">BZIP domain-containing protein</fullName>
    </recommendedName>
</protein>
<dbReference type="Gene3D" id="1.20.5.170">
    <property type="match status" value="1"/>
</dbReference>
<reference evidence="2 3" key="1">
    <citation type="submission" date="2022-12" db="EMBL/GenBank/DDBJ databases">
        <title>Genomic features and morphological characterization of a novel Knufia sp. strain isolated from spacecraft assembly facility.</title>
        <authorList>
            <person name="Teixeira M."/>
            <person name="Chander A.M."/>
            <person name="Stajich J.E."/>
            <person name="Venkateswaran K."/>
        </authorList>
    </citation>
    <scope>NUCLEOTIDE SEQUENCE [LARGE SCALE GENOMIC DNA]</scope>
    <source>
        <strain evidence="2 3">FJI-L2-BK-P2</strain>
    </source>
</reference>
<dbReference type="PANTHER" id="PTHR42070">
    <property type="entry name" value="FILAMENT ASSOCIATED PROTEIN, PUTATIVE (AFU_ORTHOLOGUE AFUA_8G06630)-RELATED"/>
    <property type="match status" value="1"/>
</dbReference>
<proteinExistence type="predicted"/>